<dbReference type="InterPro" id="IPR036779">
    <property type="entry name" value="LysM_dom_sf"/>
</dbReference>
<comment type="caution">
    <text evidence="4">The sequence shown here is derived from an EMBL/GenBank/DDBJ whole genome shotgun (WGS) entry which is preliminary data.</text>
</comment>
<dbReference type="PROSITE" id="PS51782">
    <property type="entry name" value="LYSM"/>
    <property type="match status" value="1"/>
</dbReference>
<organism evidence="4 5">
    <name type="scientific">Methylobacterium jeotgali</name>
    <dbReference type="NCBI Taxonomy" id="381630"/>
    <lineage>
        <taxon>Bacteria</taxon>
        <taxon>Pseudomonadati</taxon>
        <taxon>Pseudomonadota</taxon>
        <taxon>Alphaproteobacteria</taxon>
        <taxon>Hyphomicrobiales</taxon>
        <taxon>Methylobacteriaceae</taxon>
        <taxon>Methylobacterium</taxon>
    </lineage>
</organism>
<feature type="domain" description="LysM" evidence="3">
    <location>
        <begin position="486"/>
        <end position="535"/>
    </location>
</feature>
<evidence type="ECO:0000256" key="2">
    <source>
        <dbReference type="SAM" id="Phobius"/>
    </source>
</evidence>
<sequence length="543" mass="54973">MRPAPPHYGDGMTAELRRNLSLALAGLVAGLGLVAILFGGGEILRRGAEERTPVQSAPGPSADATPRAGPDSEAKPDARTAAKPPESGSPESRLPETRSAEAAGVPSEPAPESARRSAAVPGFDIVRVEPDGETVVAGRGAPNTTVELLVDGRAVARALTDPNGQFALVPPALKTGASELALRITDAQGRPARSPQSVSVVVADDRKAKPLVALTAPDRPTVVLSQPDAPPQTATGKVADAKPAPGPPKTLGGRDGVAKSPAPQGKAAEAAPSRPAAPTAAAKDAAPLRIVSVDAQEGGRLDIAGMAPQGATLRLYLNDTLVAPASVGSDGRVSFTIGKGVAPGTYRIRIDQVDSVTGAVRARSEVPFTVPDRAARVAEHGKPGGNPAAASPTPSAPAASGSAAAPVAPLGTASDSRRIAGTAPASPSAIPPSRGYPAPIGGQAAAPTDKNVADTGIADKGVAEAAPAEMALAPPAPGAVFVPEIGTARIARGDNLWQISRRVYGRGTRYTVIYDANQDQIRDPDRIYPGQIFVLPKEAERRG</sequence>
<dbReference type="InterPro" id="IPR052196">
    <property type="entry name" value="Bact_Kbp"/>
</dbReference>
<feature type="compositionally biased region" description="Low complexity" evidence="1">
    <location>
        <begin position="423"/>
        <end position="433"/>
    </location>
</feature>
<accession>A0ABQ4STF5</accession>
<evidence type="ECO:0000259" key="3">
    <source>
        <dbReference type="PROSITE" id="PS51782"/>
    </source>
</evidence>
<name>A0ABQ4STF5_9HYPH</name>
<dbReference type="Gene3D" id="3.10.350.10">
    <property type="entry name" value="LysM domain"/>
    <property type="match status" value="1"/>
</dbReference>
<gene>
    <name evidence="4" type="ORF">AOPFMNJM_0248</name>
</gene>
<evidence type="ECO:0000313" key="5">
    <source>
        <dbReference type="Proteomes" id="UP001055102"/>
    </source>
</evidence>
<keyword evidence="5" id="KW-1185">Reference proteome</keyword>
<dbReference type="InterPro" id="IPR018392">
    <property type="entry name" value="LysM"/>
</dbReference>
<feature type="compositionally biased region" description="Basic and acidic residues" evidence="1">
    <location>
        <begin position="70"/>
        <end position="80"/>
    </location>
</feature>
<reference evidence="4" key="1">
    <citation type="journal article" date="2021" name="Front. Microbiol.">
        <title>Comprehensive Comparative Genomics and Phenotyping of Methylobacterium Species.</title>
        <authorList>
            <person name="Alessa O."/>
            <person name="Ogura Y."/>
            <person name="Fujitani Y."/>
            <person name="Takami H."/>
            <person name="Hayashi T."/>
            <person name="Sahin N."/>
            <person name="Tani A."/>
        </authorList>
    </citation>
    <scope>NUCLEOTIDE SEQUENCE</scope>
    <source>
        <strain evidence="4">LMG 23639</strain>
    </source>
</reference>
<feature type="region of interest" description="Disordered" evidence="1">
    <location>
        <begin position="218"/>
        <end position="284"/>
    </location>
</feature>
<feature type="region of interest" description="Disordered" evidence="1">
    <location>
        <begin position="49"/>
        <end position="118"/>
    </location>
</feature>
<feature type="transmembrane region" description="Helical" evidence="2">
    <location>
        <begin position="20"/>
        <end position="41"/>
    </location>
</feature>
<dbReference type="Proteomes" id="UP001055102">
    <property type="component" value="Unassembled WGS sequence"/>
</dbReference>
<feature type="region of interest" description="Disordered" evidence="1">
    <location>
        <begin position="378"/>
        <end position="449"/>
    </location>
</feature>
<dbReference type="CDD" id="cd00118">
    <property type="entry name" value="LysM"/>
    <property type="match status" value="1"/>
</dbReference>
<keyword evidence="2" id="KW-1133">Transmembrane helix</keyword>
<dbReference type="EMBL" id="BPQR01000003">
    <property type="protein sequence ID" value="GJE04956.1"/>
    <property type="molecule type" value="Genomic_DNA"/>
</dbReference>
<keyword evidence="2" id="KW-0472">Membrane</keyword>
<proteinExistence type="predicted"/>
<reference evidence="4" key="2">
    <citation type="submission" date="2021-08" db="EMBL/GenBank/DDBJ databases">
        <authorList>
            <person name="Tani A."/>
            <person name="Ola A."/>
            <person name="Ogura Y."/>
            <person name="Katsura K."/>
            <person name="Hayashi T."/>
        </authorList>
    </citation>
    <scope>NUCLEOTIDE SEQUENCE</scope>
    <source>
        <strain evidence="4">LMG 23639</strain>
    </source>
</reference>
<evidence type="ECO:0000256" key="1">
    <source>
        <dbReference type="SAM" id="MobiDB-lite"/>
    </source>
</evidence>
<feature type="compositionally biased region" description="Low complexity" evidence="1">
    <location>
        <begin position="267"/>
        <end position="284"/>
    </location>
</feature>
<keyword evidence="2" id="KW-0812">Transmembrane</keyword>
<protein>
    <recommendedName>
        <fullName evidence="3">LysM domain-containing protein</fullName>
    </recommendedName>
</protein>
<dbReference type="SMART" id="SM00257">
    <property type="entry name" value="LysM"/>
    <property type="match status" value="1"/>
</dbReference>
<dbReference type="Pfam" id="PF01476">
    <property type="entry name" value="LysM"/>
    <property type="match status" value="1"/>
</dbReference>
<evidence type="ECO:0000313" key="4">
    <source>
        <dbReference type="EMBL" id="GJE04956.1"/>
    </source>
</evidence>
<dbReference type="PANTHER" id="PTHR34700">
    <property type="entry name" value="POTASSIUM BINDING PROTEIN KBP"/>
    <property type="match status" value="1"/>
</dbReference>
<feature type="compositionally biased region" description="Low complexity" evidence="1">
    <location>
        <begin position="385"/>
        <end position="411"/>
    </location>
</feature>
<dbReference type="PANTHER" id="PTHR34700:SF4">
    <property type="entry name" value="PHAGE-LIKE ELEMENT PBSX PROTEIN XKDP"/>
    <property type="match status" value="1"/>
</dbReference>